<dbReference type="OrthoDB" id="273123at2759"/>
<comment type="subcellular location">
    <subcellularLocation>
        <location evidence="1">Nucleus</location>
    </subcellularLocation>
</comment>
<keyword evidence="3" id="KW-0235">DNA replication</keyword>
<evidence type="ECO:0000313" key="10">
    <source>
        <dbReference type="EMBL" id="VDK18452.1"/>
    </source>
</evidence>
<dbReference type="InterPro" id="IPR015408">
    <property type="entry name" value="Znf_Mcm10/DnaG"/>
</dbReference>
<dbReference type="GO" id="GO:0003697">
    <property type="term" value="F:single-stranded DNA binding"/>
    <property type="evidence" value="ECO:0007669"/>
    <property type="project" value="InterPro"/>
</dbReference>
<dbReference type="InterPro" id="IPR040184">
    <property type="entry name" value="Mcm10"/>
</dbReference>
<keyword evidence="5" id="KW-0863">Zinc-finger</keyword>
<keyword evidence="4" id="KW-0479">Metal-binding</keyword>
<dbReference type="Pfam" id="PF09329">
    <property type="entry name" value="zf-primase"/>
    <property type="match status" value="1"/>
</dbReference>
<dbReference type="EMBL" id="UYRR01001072">
    <property type="protein sequence ID" value="VDK18452.1"/>
    <property type="molecule type" value="Genomic_DNA"/>
</dbReference>
<evidence type="ECO:0000256" key="1">
    <source>
        <dbReference type="ARBA" id="ARBA00004123"/>
    </source>
</evidence>
<dbReference type="GO" id="GO:0008270">
    <property type="term" value="F:zinc ion binding"/>
    <property type="evidence" value="ECO:0007669"/>
    <property type="project" value="UniProtKB-KW"/>
</dbReference>
<protein>
    <submittedName>
        <fullName evidence="12">Protein MCM10 homolog (inferred by orthology to a human protein)</fullName>
    </submittedName>
</protein>
<dbReference type="Proteomes" id="UP000267096">
    <property type="component" value="Unassembled WGS sequence"/>
</dbReference>
<dbReference type="WBParaSite" id="ASIM_0000125001-mRNA-1">
    <property type="protein sequence ID" value="ASIM_0000125001-mRNA-1"/>
    <property type="gene ID" value="ASIM_0000125001"/>
</dbReference>
<evidence type="ECO:0000256" key="3">
    <source>
        <dbReference type="ARBA" id="ARBA00022705"/>
    </source>
</evidence>
<sequence length="241" mass="27241">VSKYIFRNPKISSSIFQTYCDGLEKIRPSRVKSGTSAPSGAWVTMGVVSDKSDYRKSANGHDYMIWRPKKILKDCQSAPLKVFLFGDCLTEHWKIQIGYVIALTTPAFMDGNSKDASVTLKVTKSVHMIEIGFCPDFAICKANKNNGSACKNVVNKSQSDYCIFHIEKMARKLSANRGAFDTSTSNPCRFGANNNHMLYDWVLHQNHMLYQQKKIVPPKNLLQSEFEKNAGKIKRTIQFLQ</sequence>
<dbReference type="Gene3D" id="2.40.50.140">
    <property type="entry name" value="Nucleic acid-binding proteins"/>
    <property type="match status" value="1"/>
</dbReference>
<evidence type="ECO:0000313" key="12">
    <source>
        <dbReference type="WBParaSite" id="ASIM_0000125001-mRNA-1"/>
    </source>
</evidence>
<dbReference type="InterPro" id="IPR055065">
    <property type="entry name" value="OB_MCM10"/>
</dbReference>
<comment type="similarity">
    <text evidence="2">Belongs to the MCM10 family.</text>
</comment>
<dbReference type="GO" id="GO:0043596">
    <property type="term" value="C:nuclear replication fork"/>
    <property type="evidence" value="ECO:0007669"/>
    <property type="project" value="TreeGrafter"/>
</dbReference>
<evidence type="ECO:0000256" key="6">
    <source>
        <dbReference type="ARBA" id="ARBA00022833"/>
    </source>
</evidence>
<evidence type="ECO:0000259" key="9">
    <source>
        <dbReference type="Pfam" id="PF22379"/>
    </source>
</evidence>
<name>A0A0M3J155_ANISI</name>
<evidence type="ECO:0000259" key="8">
    <source>
        <dbReference type="Pfam" id="PF09329"/>
    </source>
</evidence>
<feature type="domain" description="Zinc finger Mcm10/DnaG-type" evidence="8">
    <location>
        <begin position="134"/>
        <end position="177"/>
    </location>
</feature>
<dbReference type="GO" id="GO:0006270">
    <property type="term" value="P:DNA replication initiation"/>
    <property type="evidence" value="ECO:0007669"/>
    <property type="project" value="InterPro"/>
</dbReference>
<gene>
    <name evidence="10" type="ORF">ASIM_LOCUS1138</name>
</gene>
<keyword evidence="7" id="KW-0539">Nucleus</keyword>
<feature type="domain" description="MCM10 OB-fold" evidence="9">
    <location>
        <begin position="6"/>
        <end position="128"/>
    </location>
</feature>
<dbReference type="InterPro" id="IPR012340">
    <property type="entry name" value="NA-bd_OB-fold"/>
</dbReference>
<evidence type="ECO:0000256" key="4">
    <source>
        <dbReference type="ARBA" id="ARBA00022723"/>
    </source>
</evidence>
<organism evidence="12">
    <name type="scientific">Anisakis simplex</name>
    <name type="common">Herring worm</name>
    <dbReference type="NCBI Taxonomy" id="6269"/>
    <lineage>
        <taxon>Eukaryota</taxon>
        <taxon>Metazoa</taxon>
        <taxon>Ecdysozoa</taxon>
        <taxon>Nematoda</taxon>
        <taxon>Chromadorea</taxon>
        <taxon>Rhabditida</taxon>
        <taxon>Spirurina</taxon>
        <taxon>Ascaridomorpha</taxon>
        <taxon>Ascaridoidea</taxon>
        <taxon>Anisakidae</taxon>
        <taxon>Anisakis</taxon>
        <taxon>Anisakis simplex complex</taxon>
    </lineage>
</organism>
<keyword evidence="6" id="KW-0862">Zinc</keyword>
<keyword evidence="11" id="KW-1185">Reference proteome</keyword>
<evidence type="ECO:0000313" key="11">
    <source>
        <dbReference type="Proteomes" id="UP000267096"/>
    </source>
</evidence>
<evidence type="ECO:0000256" key="7">
    <source>
        <dbReference type="ARBA" id="ARBA00023242"/>
    </source>
</evidence>
<dbReference type="PANTHER" id="PTHR13454">
    <property type="entry name" value="PROTEIN MCM10 HOMOLOG"/>
    <property type="match status" value="1"/>
</dbReference>
<dbReference type="AlphaFoldDB" id="A0A0M3J155"/>
<dbReference type="PANTHER" id="PTHR13454:SF11">
    <property type="entry name" value="PROTEIN MCM10 HOMOLOG"/>
    <property type="match status" value="1"/>
</dbReference>
<dbReference type="GO" id="GO:0003688">
    <property type="term" value="F:DNA replication origin binding"/>
    <property type="evidence" value="ECO:0007669"/>
    <property type="project" value="TreeGrafter"/>
</dbReference>
<accession>A0A0M3J155</accession>
<evidence type="ECO:0000256" key="5">
    <source>
        <dbReference type="ARBA" id="ARBA00022771"/>
    </source>
</evidence>
<proteinExistence type="inferred from homology"/>
<evidence type="ECO:0000256" key="2">
    <source>
        <dbReference type="ARBA" id="ARBA00009679"/>
    </source>
</evidence>
<reference evidence="12" key="1">
    <citation type="submission" date="2017-02" db="UniProtKB">
        <authorList>
            <consortium name="WormBaseParasite"/>
        </authorList>
    </citation>
    <scope>IDENTIFICATION</scope>
</reference>
<dbReference type="Pfam" id="PF22379">
    <property type="entry name" value="OB_MCM10"/>
    <property type="match status" value="1"/>
</dbReference>
<reference evidence="10 11" key="2">
    <citation type="submission" date="2018-11" db="EMBL/GenBank/DDBJ databases">
        <authorList>
            <consortium name="Pathogen Informatics"/>
        </authorList>
    </citation>
    <scope>NUCLEOTIDE SEQUENCE [LARGE SCALE GENOMIC DNA]</scope>
</reference>